<dbReference type="AlphaFoldDB" id="A0A515ERN7"/>
<dbReference type="InterPro" id="IPR023346">
    <property type="entry name" value="Lysozyme-like_dom_sf"/>
</dbReference>
<dbReference type="EC" id="3.2.1.17" evidence="6"/>
<keyword evidence="4 6" id="KW-0378">Hydrolase</keyword>
<dbReference type="InterPro" id="IPR023347">
    <property type="entry name" value="Lysozyme_dom_sf"/>
</dbReference>
<dbReference type="Proteomes" id="UP000317365">
    <property type="component" value="Chromosome"/>
</dbReference>
<keyword evidence="8" id="KW-1185">Reference proteome</keyword>
<dbReference type="EMBL" id="CP036282">
    <property type="protein sequence ID" value="QDL55331.1"/>
    <property type="molecule type" value="Genomic_DNA"/>
</dbReference>
<dbReference type="InterPro" id="IPR051018">
    <property type="entry name" value="Bacteriophage_GH24"/>
</dbReference>
<evidence type="ECO:0000256" key="3">
    <source>
        <dbReference type="ARBA" id="ARBA00022638"/>
    </source>
</evidence>
<evidence type="ECO:0000256" key="4">
    <source>
        <dbReference type="ARBA" id="ARBA00022801"/>
    </source>
</evidence>
<dbReference type="InterPro" id="IPR002196">
    <property type="entry name" value="Glyco_hydro_24"/>
</dbReference>
<reference evidence="8" key="1">
    <citation type="submission" date="2019-02" db="EMBL/GenBank/DDBJ databases">
        <title>Complete genome sequence of Rhodoferax sp. Gr-4.</title>
        <authorList>
            <person name="Jin L."/>
        </authorList>
    </citation>
    <scope>NUCLEOTIDE SEQUENCE [LARGE SCALE GENOMIC DNA]</scope>
    <source>
        <strain evidence="8">Gr-4</strain>
    </source>
</reference>
<dbReference type="InterPro" id="IPR034690">
    <property type="entry name" value="Endolysin_T4_type"/>
</dbReference>
<evidence type="ECO:0000313" key="7">
    <source>
        <dbReference type="EMBL" id="QDL55331.1"/>
    </source>
</evidence>
<comment type="catalytic activity">
    <reaction evidence="1 6">
        <text>Hydrolysis of (1-&gt;4)-beta-linkages between N-acetylmuramic acid and N-acetyl-D-glucosamine residues in a peptidoglycan and between N-acetyl-D-glucosamine residues in chitodextrins.</text>
        <dbReference type="EC" id="3.2.1.17"/>
    </reaction>
</comment>
<dbReference type="CDD" id="cd16901">
    <property type="entry name" value="lyz_P1"/>
    <property type="match status" value="1"/>
</dbReference>
<dbReference type="GO" id="GO:0031640">
    <property type="term" value="P:killing of cells of another organism"/>
    <property type="evidence" value="ECO:0007669"/>
    <property type="project" value="UniProtKB-KW"/>
</dbReference>
<dbReference type="GO" id="GO:0016998">
    <property type="term" value="P:cell wall macromolecule catabolic process"/>
    <property type="evidence" value="ECO:0007669"/>
    <property type="project" value="InterPro"/>
</dbReference>
<dbReference type="GO" id="GO:0009253">
    <property type="term" value="P:peptidoglycan catabolic process"/>
    <property type="evidence" value="ECO:0007669"/>
    <property type="project" value="InterPro"/>
</dbReference>
<accession>A0A515ERN7</accession>
<dbReference type="RefSeq" id="WP_142812489.1">
    <property type="nucleotide sequence ID" value="NZ_CP036282.1"/>
</dbReference>
<dbReference type="Gene3D" id="1.10.530.40">
    <property type="match status" value="1"/>
</dbReference>
<dbReference type="Pfam" id="PF00959">
    <property type="entry name" value="Phage_lysozyme"/>
    <property type="match status" value="1"/>
</dbReference>
<dbReference type="KEGG" id="rhg:EXZ61_14770"/>
<dbReference type="HAMAP" id="MF_04110">
    <property type="entry name" value="ENDOLYSIN_T4"/>
    <property type="match status" value="1"/>
</dbReference>
<dbReference type="SUPFAM" id="SSF53955">
    <property type="entry name" value="Lysozyme-like"/>
    <property type="match status" value="1"/>
</dbReference>
<reference evidence="8" key="2">
    <citation type="journal article" date="2020" name="Int. J. Syst. Evol. Microbiol.">
        <title>Genomic insights into a novel species Rhodoferax aquaticus sp. nov., isolated from freshwater.</title>
        <authorList>
            <person name="Li T."/>
            <person name="Zhuo Y."/>
            <person name="Jin C.Z."/>
            <person name="Wu X."/>
            <person name="Ko S.R."/>
            <person name="Jin F.J."/>
            <person name="Ahn C.Y."/>
            <person name="Oh H.M."/>
            <person name="Lee H.G."/>
            <person name="Jin L."/>
        </authorList>
    </citation>
    <scope>NUCLEOTIDE SEQUENCE [LARGE SCALE GENOMIC DNA]</scope>
    <source>
        <strain evidence="8">Gr-4</strain>
    </source>
</reference>
<evidence type="ECO:0000256" key="2">
    <source>
        <dbReference type="ARBA" id="ARBA00022529"/>
    </source>
</evidence>
<protein>
    <recommendedName>
        <fullName evidence="6">Lysozyme</fullName>
        <ecNumber evidence="6">3.2.1.17</ecNumber>
    </recommendedName>
</protein>
<evidence type="ECO:0000256" key="5">
    <source>
        <dbReference type="ARBA" id="ARBA00023295"/>
    </source>
</evidence>
<evidence type="ECO:0000256" key="6">
    <source>
        <dbReference type="RuleBase" id="RU003788"/>
    </source>
</evidence>
<keyword evidence="2 6" id="KW-0929">Antimicrobial</keyword>
<keyword evidence="3 6" id="KW-0081">Bacteriolytic enzyme</keyword>
<name>A0A515ERN7_9BURK</name>
<evidence type="ECO:0000313" key="8">
    <source>
        <dbReference type="Proteomes" id="UP000317365"/>
    </source>
</evidence>
<evidence type="ECO:0000256" key="1">
    <source>
        <dbReference type="ARBA" id="ARBA00000632"/>
    </source>
</evidence>
<dbReference type="GO" id="GO:0042742">
    <property type="term" value="P:defense response to bacterium"/>
    <property type="evidence" value="ECO:0007669"/>
    <property type="project" value="UniProtKB-KW"/>
</dbReference>
<proteinExistence type="inferred from homology"/>
<keyword evidence="5 6" id="KW-0326">Glycosidase</keyword>
<sequence length="171" mass="18311">MTDANNRSLIAVLVLSAAGFVGLALDEGYTSVAIPDPVLGTKVPTIGFGTTEGVKMTDTTTPPKAMQRALADVSKYEGAVKRCVHVPLYQYEYDAYINLAYNIGGNAFCNSTLVKKANAQDYSGACNAILQWRKVGDVDCSAPGSKACPGLWKRRLRLQAQCLGQTTEAEQ</sequence>
<organism evidence="7 8">
    <name type="scientific">Rhodoferax aquaticus</name>
    <dbReference type="NCBI Taxonomy" id="2527691"/>
    <lineage>
        <taxon>Bacteria</taxon>
        <taxon>Pseudomonadati</taxon>
        <taxon>Pseudomonadota</taxon>
        <taxon>Betaproteobacteria</taxon>
        <taxon>Burkholderiales</taxon>
        <taxon>Comamonadaceae</taxon>
        <taxon>Rhodoferax</taxon>
    </lineage>
</organism>
<dbReference type="PANTHER" id="PTHR38107:SF3">
    <property type="entry name" value="LYSOZYME RRRD-RELATED"/>
    <property type="match status" value="1"/>
</dbReference>
<gene>
    <name evidence="7" type="ORF">EXZ61_14770</name>
</gene>
<dbReference type="PANTHER" id="PTHR38107">
    <property type="match status" value="1"/>
</dbReference>
<dbReference type="GO" id="GO:0003796">
    <property type="term" value="F:lysozyme activity"/>
    <property type="evidence" value="ECO:0007669"/>
    <property type="project" value="UniProtKB-EC"/>
</dbReference>
<comment type="similarity">
    <text evidence="6">Belongs to the glycosyl hydrolase 24 family.</text>
</comment>